<dbReference type="InterPro" id="IPR011009">
    <property type="entry name" value="Kinase-like_dom_sf"/>
</dbReference>
<keyword evidence="4 14" id="KW-0723">Serine/threonine-protein kinase</keyword>
<comment type="catalytic activity">
    <reaction evidence="12">
        <text>L-seryl-[protein] + ATP = O-phospho-L-seryl-[protein] + ADP + H(+)</text>
        <dbReference type="Rhea" id="RHEA:17989"/>
        <dbReference type="Rhea" id="RHEA-COMP:9863"/>
        <dbReference type="Rhea" id="RHEA-COMP:11604"/>
        <dbReference type="ChEBI" id="CHEBI:15378"/>
        <dbReference type="ChEBI" id="CHEBI:29999"/>
        <dbReference type="ChEBI" id="CHEBI:30616"/>
        <dbReference type="ChEBI" id="CHEBI:83421"/>
        <dbReference type="ChEBI" id="CHEBI:456216"/>
        <dbReference type="EC" id="2.7.11.1"/>
    </reaction>
</comment>
<keyword evidence="8" id="KW-0418">Kinase</keyword>
<evidence type="ECO:0000256" key="15">
    <source>
        <dbReference type="SAM" id="MobiDB-lite"/>
    </source>
</evidence>
<dbReference type="Gene3D" id="1.10.510.10">
    <property type="entry name" value="Transferase(Phosphotransferase) domain 1"/>
    <property type="match status" value="1"/>
</dbReference>
<dbReference type="PROSITE" id="PS00107">
    <property type="entry name" value="PROTEIN_KINASE_ATP"/>
    <property type="match status" value="1"/>
</dbReference>
<comment type="catalytic activity">
    <reaction evidence="11">
        <text>L-threonyl-[protein] + ATP = O-phospho-L-threonyl-[protein] + ADP + H(+)</text>
        <dbReference type="Rhea" id="RHEA:46608"/>
        <dbReference type="Rhea" id="RHEA-COMP:11060"/>
        <dbReference type="Rhea" id="RHEA-COMP:11605"/>
        <dbReference type="ChEBI" id="CHEBI:15378"/>
        <dbReference type="ChEBI" id="CHEBI:30013"/>
        <dbReference type="ChEBI" id="CHEBI:30616"/>
        <dbReference type="ChEBI" id="CHEBI:61977"/>
        <dbReference type="ChEBI" id="CHEBI:456216"/>
        <dbReference type="EC" id="2.7.11.1"/>
    </reaction>
</comment>
<accession>A0A1R2CFF6</accession>
<dbReference type="Proteomes" id="UP000187209">
    <property type="component" value="Unassembled WGS sequence"/>
</dbReference>
<comment type="similarity">
    <text evidence="2">Belongs to the protein kinase superfamily. NEK Ser/Thr protein kinase family. NIMA subfamily.</text>
</comment>
<keyword evidence="10" id="KW-0460">Magnesium</keyword>
<dbReference type="PANTHER" id="PTHR44899">
    <property type="entry name" value="CAMK FAMILY PROTEIN KINASE"/>
    <property type="match status" value="1"/>
</dbReference>
<dbReference type="SUPFAM" id="SSF56112">
    <property type="entry name" value="Protein kinase-like (PK-like)"/>
    <property type="match status" value="1"/>
</dbReference>
<evidence type="ECO:0000256" key="3">
    <source>
        <dbReference type="ARBA" id="ARBA00012513"/>
    </source>
</evidence>
<evidence type="ECO:0000256" key="10">
    <source>
        <dbReference type="ARBA" id="ARBA00022842"/>
    </source>
</evidence>
<evidence type="ECO:0000256" key="14">
    <source>
        <dbReference type="RuleBase" id="RU000304"/>
    </source>
</evidence>
<feature type="domain" description="Protein kinase" evidence="16">
    <location>
        <begin position="4"/>
        <end position="260"/>
    </location>
</feature>
<evidence type="ECO:0000256" key="9">
    <source>
        <dbReference type="ARBA" id="ARBA00022840"/>
    </source>
</evidence>
<dbReference type="SMART" id="SM00220">
    <property type="entry name" value="S_TKc"/>
    <property type="match status" value="1"/>
</dbReference>
<dbReference type="PANTHER" id="PTHR44899:SF3">
    <property type="entry name" value="SERINE_THREONINE-PROTEIN KINASE NEK1"/>
    <property type="match status" value="1"/>
</dbReference>
<evidence type="ECO:0000313" key="18">
    <source>
        <dbReference type="Proteomes" id="UP000187209"/>
    </source>
</evidence>
<dbReference type="AlphaFoldDB" id="A0A1R2CFF6"/>
<dbReference type="GO" id="GO:0046872">
    <property type="term" value="F:metal ion binding"/>
    <property type="evidence" value="ECO:0007669"/>
    <property type="project" value="UniProtKB-KW"/>
</dbReference>
<keyword evidence="5" id="KW-0808">Transferase</keyword>
<feature type="region of interest" description="Disordered" evidence="15">
    <location>
        <begin position="288"/>
        <end position="322"/>
    </location>
</feature>
<feature type="binding site" evidence="13">
    <location>
        <position position="33"/>
    </location>
    <ligand>
        <name>ATP</name>
        <dbReference type="ChEBI" id="CHEBI:30616"/>
    </ligand>
</feature>
<evidence type="ECO:0000256" key="7">
    <source>
        <dbReference type="ARBA" id="ARBA00022741"/>
    </source>
</evidence>
<dbReference type="InterPro" id="IPR000719">
    <property type="entry name" value="Prot_kinase_dom"/>
</dbReference>
<evidence type="ECO:0000256" key="11">
    <source>
        <dbReference type="ARBA" id="ARBA00047899"/>
    </source>
</evidence>
<dbReference type="Gene3D" id="3.30.200.20">
    <property type="entry name" value="Phosphorylase Kinase, domain 1"/>
    <property type="match status" value="1"/>
</dbReference>
<dbReference type="GO" id="GO:0005524">
    <property type="term" value="F:ATP binding"/>
    <property type="evidence" value="ECO:0007669"/>
    <property type="project" value="UniProtKB-UniRule"/>
</dbReference>
<dbReference type="InterPro" id="IPR051131">
    <property type="entry name" value="NEK_Ser/Thr_kinase_NIMA"/>
</dbReference>
<comment type="caution">
    <text evidence="17">The sequence shown here is derived from an EMBL/GenBank/DDBJ whole genome shotgun (WGS) entry which is preliminary data.</text>
</comment>
<dbReference type="InterPro" id="IPR017441">
    <property type="entry name" value="Protein_kinase_ATP_BS"/>
</dbReference>
<keyword evidence="18" id="KW-1185">Reference proteome</keyword>
<dbReference type="OrthoDB" id="248923at2759"/>
<name>A0A1R2CFF6_9CILI</name>
<dbReference type="CDD" id="cd08215">
    <property type="entry name" value="STKc_Nek"/>
    <property type="match status" value="1"/>
</dbReference>
<protein>
    <recommendedName>
        <fullName evidence="3">non-specific serine/threonine protein kinase</fullName>
        <ecNumber evidence="3">2.7.11.1</ecNumber>
    </recommendedName>
</protein>
<dbReference type="PROSITE" id="PS00108">
    <property type="entry name" value="PROTEIN_KINASE_ST"/>
    <property type="match status" value="1"/>
</dbReference>
<keyword evidence="7 13" id="KW-0547">Nucleotide-binding</keyword>
<dbReference type="Pfam" id="PF00069">
    <property type="entry name" value="Pkinase"/>
    <property type="match status" value="1"/>
</dbReference>
<sequence>MDKYRKVKIVGKGSFGHAVLVQSVVDKKLYIMKIIDVSRMERKQKEEALNEVHVLKAMRHPYIVTYRESFMDKRCLCIVMDYADGGDMYGKIAKQKQNGKGFPENLILDWFVQICLAIKHMHDRKILHRDLKTQNVFLTSKGEVKIGDFGISRVLQHTYDCAQTAIGTPYYLSPEICQEKPYNQKSDIWSLGCILYEMVTLRHAFDASSMKGLVVKILRGTYPSIPSCYSQNLRDLIDEMLEKDARKRPSVKKILEKEFLSSRISQLLSQTVAKHEFGKVFMSKQIEEVKEDREDRKGSPESGSERKKKSFQEEDNKEDKAGYEDVVKSLRQCLEEKEPDEDEDFEEDANQRVKANFLTPEGAQLPGVCDVDSAFGRIEALRCYLENQLSIERFMQAYNYLQDPPDNDEDNQQLHEILGPRHTKYIALIHQMIVCEDAYYKS</sequence>
<evidence type="ECO:0000256" key="4">
    <source>
        <dbReference type="ARBA" id="ARBA00022527"/>
    </source>
</evidence>
<dbReference type="EMBL" id="MPUH01000169">
    <property type="protein sequence ID" value="OMJ87733.1"/>
    <property type="molecule type" value="Genomic_DNA"/>
</dbReference>
<comment type="cofactor">
    <cofactor evidence="1">
        <name>Mg(2+)</name>
        <dbReference type="ChEBI" id="CHEBI:18420"/>
    </cofactor>
</comment>
<evidence type="ECO:0000256" key="6">
    <source>
        <dbReference type="ARBA" id="ARBA00022723"/>
    </source>
</evidence>
<evidence type="ECO:0000256" key="8">
    <source>
        <dbReference type="ARBA" id="ARBA00022777"/>
    </source>
</evidence>
<dbReference type="EC" id="2.7.11.1" evidence="3"/>
<evidence type="ECO:0000313" key="17">
    <source>
        <dbReference type="EMBL" id="OMJ87733.1"/>
    </source>
</evidence>
<evidence type="ECO:0000256" key="1">
    <source>
        <dbReference type="ARBA" id="ARBA00001946"/>
    </source>
</evidence>
<evidence type="ECO:0000259" key="16">
    <source>
        <dbReference type="PROSITE" id="PS50011"/>
    </source>
</evidence>
<evidence type="ECO:0000256" key="13">
    <source>
        <dbReference type="PROSITE-ProRule" id="PRU10141"/>
    </source>
</evidence>
<evidence type="ECO:0000256" key="5">
    <source>
        <dbReference type="ARBA" id="ARBA00022679"/>
    </source>
</evidence>
<keyword evidence="9 13" id="KW-0067">ATP-binding</keyword>
<dbReference type="GO" id="GO:0004674">
    <property type="term" value="F:protein serine/threonine kinase activity"/>
    <property type="evidence" value="ECO:0007669"/>
    <property type="project" value="UniProtKB-KW"/>
</dbReference>
<dbReference type="PROSITE" id="PS50011">
    <property type="entry name" value="PROTEIN_KINASE_DOM"/>
    <property type="match status" value="1"/>
</dbReference>
<keyword evidence="6" id="KW-0479">Metal-binding</keyword>
<evidence type="ECO:0000256" key="12">
    <source>
        <dbReference type="ARBA" id="ARBA00048679"/>
    </source>
</evidence>
<proteinExistence type="inferred from homology"/>
<dbReference type="FunFam" id="1.10.510.10:FF:000172">
    <property type="entry name" value="serine/threonine-protein kinase Nek1 isoform X1"/>
    <property type="match status" value="1"/>
</dbReference>
<evidence type="ECO:0000256" key="2">
    <source>
        <dbReference type="ARBA" id="ARBA00010886"/>
    </source>
</evidence>
<reference evidence="17 18" key="1">
    <citation type="submission" date="2016-11" db="EMBL/GenBank/DDBJ databases">
        <title>The macronuclear genome of Stentor coeruleus: a giant cell with tiny introns.</title>
        <authorList>
            <person name="Slabodnick M."/>
            <person name="Ruby J.G."/>
            <person name="Reiff S.B."/>
            <person name="Swart E.C."/>
            <person name="Gosai S."/>
            <person name="Prabakaran S."/>
            <person name="Witkowska E."/>
            <person name="Larue G.E."/>
            <person name="Fisher S."/>
            <person name="Freeman R.M."/>
            <person name="Gunawardena J."/>
            <person name="Chu W."/>
            <person name="Stover N.A."/>
            <person name="Gregory B.D."/>
            <person name="Nowacki M."/>
            <person name="Derisi J."/>
            <person name="Roy S.W."/>
            <person name="Marshall W.F."/>
            <person name="Sood P."/>
        </authorList>
    </citation>
    <scope>NUCLEOTIDE SEQUENCE [LARGE SCALE GENOMIC DNA]</scope>
    <source>
        <strain evidence="17">WM001</strain>
    </source>
</reference>
<gene>
    <name evidence="17" type="ORF">SteCoe_10476</name>
</gene>
<dbReference type="InterPro" id="IPR008271">
    <property type="entry name" value="Ser/Thr_kinase_AS"/>
</dbReference>
<dbReference type="FunFam" id="3.30.200.20:FF:000097">
    <property type="entry name" value="Probable serine/threonine-protein kinase nek1"/>
    <property type="match status" value="1"/>
</dbReference>
<organism evidence="17 18">
    <name type="scientific">Stentor coeruleus</name>
    <dbReference type="NCBI Taxonomy" id="5963"/>
    <lineage>
        <taxon>Eukaryota</taxon>
        <taxon>Sar</taxon>
        <taxon>Alveolata</taxon>
        <taxon>Ciliophora</taxon>
        <taxon>Postciliodesmatophora</taxon>
        <taxon>Heterotrichea</taxon>
        <taxon>Heterotrichida</taxon>
        <taxon>Stentoridae</taxon>
        <taxon>Stentor</taxon>
    </lineage>
</organism>